<dbReference type="EMBL" id="QGDL01000013">
    <property type="protein sequence ID" value="PWJ23594.1"/>
    <property type="molecule type" value="Genomic_DNA"/>
</dbReference>
<accession>A0A2Y9BJ15</accession>
<protein>
    <recommendedName>
        <fullName evidence="4">WXG100 family type VII secretion target</fullName>
    </recommendedName>
</protein>
<dbReference type="RefSeq" id="WP_109732782.1">
    <property type="nucleotide sequence ID" value="NZ_BAAACK010000005.1"/>
</dbReference>
<dbReference type="SUPFAM" id="SSF140453">
    <property type="entry name" value="EsxAB dimer-like"/>
    <property type="match status" value="1"/>
</dbReference>
<reference evidence="2 3" key="1">
    <citation type="submission" date="2018-05" db="EMBL/GenBank/DDBJ databases">
        <title>The Hungate 1000. A catalogue of reference genomes from the rumen microbiome.</title>
        <authorList>
            <person name="Kelly W."/>
        </authorList>
    </citation>
    <scope>NUCLEOTIDE SEQUENCE [LARGE SCALE GENOMIC DNA]</scope>
    <source>
        <strain evidence="2 3">NLAE-zl-C242</strain>
    </source>
</reference>
<keyword evidence="3" id="KW-1185">Reference proteome</keyword>
<organism evidence="2 3">
    <name type="scientific">Faecalicatena orotica</name>
    <dbReference type="NCBI Taxonomy" id="1544"/>
    <lineage>
        <taxon>Bacteria</taxon>
        <taxon>Bacillati</taxon>
        <taxon>Bacillota</taxon>
        <taxon>Clostridia</taxon>
        <taxon>Lachnospirales</taxon>
        <taxon>Lachnospiraceae</taxon>
        <taxon>Faecalicatena</taxon>
    </lineage>
</organism>
<gene>
    <name evidence="2" type="ORF">A8806_11327</name>
</gene>
<name>A0A2Y9BJ15_9FIRM</name>
<dbReference type="InterPro" id="IPR036689">
    <property type="entry name" value="ESAT-6-like_sf"/>
</dbReference>
<comment type="caution">
    <text evidence="2">The sequence shown here is derived from an EMBL/GenBank/DDBJ whole genome shotgun (WGS) entry which is preliminary data.</text>
</comment>
<evidence type="ECO:0000256" key="1">
    <source>
        <dbReference type="SAM" id="Coils"/>
    </source>
</evidence>
<proteinExistence type="predicted"/>
<evidence type="ECO:0000313" key="3">
    <source>
        <dbReference type="Proteomes" id="UP000245845"/>
    </source>
</evidence>
<feature type="coiled-coil region" evidence="1">
    <location>
        <begin position="4"/>
        <end position="38"/>
    </location>
</feature>
<evidence type="ECO:0000313" key="2">
    <source>
        <dbReference type="EMBL" id="PWJ23594.1"/>
    </source>
</evidence>
<evidence type="ECO:0008006" key="4">
    <source>
        <dbReference type="Google" id="ProtNLM"/>
    </source>
</evidence>
<dbReference type="Proteomes" id="UP000245845">
    <property type="component" value="Unassembled WGS sequence"/>
</dbReference>
<dbReference type="AlphaFoldDB" id="A0A2Y9BJ15"/>
<sequence>MANRDEIQLNYKKTLRQADELERMAQRMKALAAQAEEGTSSGIRSVWEGECAADYCRKGQRIAMLMRQHSNSLMETAAVLRRAAVNTYRAEMRSLEIAGKRTYRTL</sequence>
<keyword evidence="1" id="KW-0175">Coiled coil</keyword>